<reference evidence="1 2" key="1">
    <citation type="submission" date="2018-07" db="EMBL/GenBank/DDBJ databases">
        <title>The complete nuclear genome of the prasinophyte Chloropicon primus (CCMP1205).</title>
        <authorList>
            <person name="Pombert J.-F."/>
            <person name="Otis C."/>
            <person name="Turmel M."/>
            <person name="Lemieux C."/>
        </authorList>
    </citation>
    <scope>NUCLEOTIDE SEQUENCE [LARGE SCALE GENOMIC DNA]</scope>
    <source>
        <strain evidence="1 2">CCMP1205</strain>
    </source>
</reference>
<dbReference type="AlphaFoldDB" id="A0A5B8MPY1"/>
<evidence type="ECO:0000313" key="1">
    <source>
        <dbReference type="EMBL" id="QDZ21430.1"/>
    </source>
</evidence>
<organism evidence="1 2">
    <name type="scientific">Chloropicon primus</name>
    <dbReference type="NCBI Taxonomy" id="1764295"/>
    <lineage>
        <taxon>Eukaryota</taxon>
        <taxon>Viridiplantae</taxon>
        <taxon>Chlorophyta</taxon>
        <taxon>Chloropicophyceae</taxon>
        <taxon>Chloropicales</taxon>
        <taxon>Chloropicaceae</taxon>
        <taxon>Chloropicon</taxon>
    </lineage>
</organism>
<evidence type="ECO:0000313" key="2">
    <source>
        <dbReference type="Proteomes" id="UP000316726"/>
    </source>
</evidence>
<protein>
    <submittedName>
        <fullName evidence="1">Uncharacterized protein</fullName>
    </submittedName>
</protein>
<dbReference type="Proteomes" id="UP000316726">
    <property type="component" value="Chromosome 5"/>
</dbReference>
<dbReference type="EMBL" id="CP031038">
    <property type="protein sequence ID" value="QDZ21430.1"/>
    <property type="molecule type" value="Genomic_DNA"/>
</dbReference>
<sequence>MNQVSPYLMTFLYDYVGARGTQEQLVAAAGLALSDPAAFSALTGSEEPSSSRLQALASLLPALEVLLDGVDVGELVLGTGFKGLLSTVIDANLAPPDLQPLLEELGPFIPYVISSYYECGGETEPFFDAINAVLANPVIQSVLENPALIGGGGSGGGSGGIPPQLQALIPTLYANVISNNPPIYNWLVTLPNQCIVDQGYIQPVAVIVTQGTMFETVGERLPKLVDDYYNAGCTTEQILAFAPVMLEAFGLPASEQTNAIFQKNGTTPSGETVRFTTPFNGGPSILQCLAPNLATLTTVLNVG</sequence>
<accession>A0A5B8MPY1</accession>
<keyword evidence="2" id="KW-1185">Reference proteome</keyword>
<name>A0A5B8MPY1_9CHLO</name>
<gene>
    <name evidence="1" type="ORF">A3770_05p39480</name>
</gene>
<proteinExistence type="predicted"/>